<protein>
    <recommendedName>
        <fullName evidence="1">Reverse transcriptase zinc-binding domain-containing protein</fullName>
    </recommendedName>
</protein>
<dbReference type="Pfam" id="PF13966">
    <property type="entry name" value="zf-RVT"/>
    <property type="match status" value="1"/>
</dbReference>
<dbReference type="Proteomes" id="UP000828251">
    <property type="component" value="Unassembled WGS sequence"/>
</dbReference>
<feature type="domain" description="Reverse transcriptase zinc-binding" evidence="1">
    <location>
        <begin position="141"/>
        <end position="227"/>
    </location>
</feature>
<name>A0A9D3VV14_9ROSI</name>
<accession>A0A9D3VV14</accession>
<dbReference type="EMBL" id="JAIQCV010000005">
    <property type="protein sequence ID" value="KAH1097557.1"/>
    <property type="molecule type" value="Genomic_DNA"/>
</dbReference>
<reference evidence="2 3" key="1">
    <citation type="journal article" date="2021" name="Plant Biotechnol. J.">
        <title>Multi-omics assisted identification of the key and species-specific regulatory components of drought-tolerant mechanisms in Gossypium stocksii.</title>
        <authorList>
            <person name="Yu D."/>
            <person name="Ke L."/>
            <person name="Zhang D."/>
            <person name="Wu Y."/>
            <person name="Sun Y."/>
            <person name="Mei J."/>
            <person name="Sun J."/>
            <person name="Sun Y."/>
        </authorList>
    </citation>
    <scope>NUCLEOTIDE SEQUENCE [LARGE SCALE GENOMIC DNA]</scope>
    <source>
        <strain evidence="3">cv. E1</strain>
        <tissue evidence="2">Leaf</tissue>
    </source>
</reference>
<evidence type="ECO:0000259" key="1">
    <source>
        <dbReference type="Pfam" id="PF13966"/>
    </source>
</evidence>
<dbReference type="OrthoDB" id="1000431at2759"/>
<evidence type="ECO:0000313" key="3">
    <source>
        <dbReference type="Proteomes" id="UP000828251"/>
    </source>
</evidence>
<proteinExistence type="predicted"/>
<dbReference type="AlphaFoldDB" id="A0A9D3VV14"/>
<sequence length="281" mass="32173">MVTNKEALWVQVIRAKYQMTDTLPISIRHDRGSFLWNSLTRVWPLLCENLWWSIRDRCQIRCWEDAWIPNMEPLIKFIPTGVNISSGCCLNDMVNEDGLWNLDLFKHWLPKEVIELIMGIPPCPLEGPDKISLCHTLTGNFTVKSAYKICKGDDYCSKDDKWKSVWKFPGAQRVHFFIWLVLKQCLLSNIERVKRNLADDPSCPICGFHSEDILHILRDCLAAKDVWSQIISGFSLSRVASSDDFCPPLDDQVHGFTIFLNTDGAVRLDTENASIGGLQET</sequence>
<organism evidence="2 3">
    <name type="scientific">Gossypium stocksii</name>
    <dbReference type="NCBI Taxonomy" id="47602"/>
    <lineage>
        <taxon>Eukaryota</taxon>
        <taxon>Viridiplantae</taxon>
        <taxon>Streptophyta</taxon>
        <taxon>Embryophyta</taxon>
        <taxon>Tracheophyta</taxon>
        <taxon>Spermatophyta</taxon>
        <taxon>Magnoliopsida</taxon>
        <taxon>eudicotyledons</taxon>
        <taxon>Gunneridae</taxon>
        <taxon>Pentapetalae</taxon>
        <taxon>rosids</taxon>
        <taxon>malvids</taxon>
        <taxon>Malvales</taxon>
        <taxon>Malvaceae</taxon>
        <taxon>Malvoideae</taxon>
        <taxon>Gossypium</taxon>
    </lineage>
</organism>
<gene>
    <name evidence="2" type="ORF">J1N35_014478</name>
</gene>
<comment type="caution">
    <text evidence="2">The sequence shown here is derived from an EMBL/GenBank/DDBJ whole genome shotgun (WGS) entry which is preliminary data.</text>
</comment>
<evidence type="ECO:0000313" key="2">
    <source>
        <dbReference type="EMBL" id="KAH1097557.1"/>
    </source>
</evidence>
<keyword evidence="3" id="KW-1185">Reference proteome</keyword>
<dbReference type="InterPro" id="IPR026960">
    <property type="entry name" value="RVT-Znf"/>
</dbReference>